<comment type="caution">
    <text evidence="2">The sequence shown here is derived from an EMBL/GenBank/DDBJ whole genome shotgun (WGS) entry which is preliminary data.</text>
</comment>
<feature type="region of interest" description="Disordered" evidence="1">
    <location>
        <begin position="19"/>
        <end position="75"/>
    </location>
</feature>
<dbReference type="Proteomes" id="UP001445076">
    <property type="component" value="Unassembled WGS sequence"/>
</dbReference>
<dbReference type="EMBL" id="JARKIK010000006">
    <property type="protein sequence ID" value="KAK8751206.1"/>
    <property type="molecule type" value="Genomic_DNA"/>
</dbReference>
<evidence type="ECO:0000313" key="2">
    <source>
        <dbReference type="EMBL" id="KAK8751206.1"/>
    </source>
</evidence>
<protein>
    <submittedName>
        <fullName evidence="2">Uncharacterized protein</fullName>
    </submittedName>
</protein>
<reference evidence="2 3" key="1">
    <citation type="journal article" date="2024" name="BMC Genomics">
        <title>Genome assembly of redclaw crayfish (Cherax quadricarinatus) provides insights into its immune adaptation and hypoxia tolerance.</title>
        <authorList>
            <person name="Liu Z."/>
            <person name="Zheng J."/>
            <person name="Li H."/>
            <person name="Fang K."/>
            <person name="Wang S."/>
            <person name="He J."/>
            <person name="Zhou D."/>
            <person name="Weng S."/>
            <person name="Chi M."/>
            <person name="Gu Z."/>
            <person name="He J."/>
            <person name="Li F."/>
            <person name="Wang M."/>
        </authorList>
    </citation>
    <scope>NUCLEOTIDE SEQUENCE [LARGE SCALE GENOMIC DNA]</scope>
    <source>
        <strain evidence="2">ZL_2023a</strain>
    </source>
</reference>
<gene>
    <name evidence="2" type="ORF">OTU49_013427</name>
</gene>
<organism evidence="2 3">
    <name type="scientific">Cherax quadricarinatus</name>
    <name type="common">Australian red claw crayfish</name>
    <dbReference type="NCBI Taxonomy" id="27406"/>
    <lineage>
        <taxon>Eukaryota</taxon>
        <taxon>Metazoa</taxon>
        <taxon>Ecdysozoa</taxon>
        <taxon>Arthropoda</taxon>
        <taxon>Crustacea</taxon>
        <taxon>Multicrustacea</taxon>
        <taxon>Malacostraca</taxon>
        <taxon>Eumalacostraca</taxon>
        <taxon>Eucarida</taxon>
        <taxon>Decapoda</taxon>
        <taxon>Pleocyemata</taxon>
        <taxon>Astacidea</taxon>
        <taxon>Parastacoidea</taxon>
        <taxon>Parastacidae</taxon>
        <taxon>Cherax</taxon>
    </lineage>
</organism>
<sequence length="341" mass="38225">MWRPGEQCQQSSYILDVIEEEPEDDVDRVEDGDFSDNSESGEEEFTPSKWNCDLTPSHSLLKSPQNRSSLKKRVRWKRQRHHRVYEYPPEPRSWEPTPTEPHRRSWGRSSLDYLSLADWELGADEFIADDSGDMEDYVYRKPSRPAPPPPLYSLGSVAYDDATEGFLVDNGEFFIRSSGSPFTFTSSSFSASDFFPGSHSTDYDVIFGGPPQTPGPSEGLSSSVVEDTNDESDLMYAEEQTLQNNCSAEGSASATDITYTIPSYSVAEESEQSSPSNTGLGQLRHTRDKLRLEIPTISLASDAAKSTIITLENSESELQKYNDQNFSSMNIKRTEPEVSEV</sequence>
<keyword evidence="3" id="KW-1185">Reference proteome</keyword>
<evidence type="ECO:0000313" key="3">
    <source>
        <dbReference type="Proteomes" id="UP001445076"/>
    </source>
</evidence>
<proteinExistence type="predicted"/>
<name>A0AAW0YIB6_CHEQU</name>
<accession>A0AAW0YIB6</accession>
<feature type="compositionally biased region" description="Polar residues" evidence="1">
    <location>
        <begin position="54"/>
        <end position="68"/>
    </location>
</feature>
<feature type="compositionally biased region" description="Acidic residues" evidence="1">
    <location>
        <begin position="19"/>
        <end position="45"/>
    </location>
</feature>
<evidence type="ECO:0000256" key="1">
    <source>
        <dbReference type="SAM" id="MobiDB-lite"/>
    </source>
</evidence>
<dbReference type="AlphaFoldDB" id="A0AAW0YIB6"/>